<dbReference type="GO" id="GO:0016740">
    <property type="term" value="F:transferase activity"/>
    <property type="evidence" value="ECO:0007669"/>
    <property type="project" value="UniProtKB-KW"/>
</dbReference>
<dbReference type="GO" id="GO:0006487">
    <property type="term" value="P:protein N-linked glycosylation"/>
    <property type="evidence" value="ECO:0007669"/>
    <property type="project" value="TreeGrafter"/>
</dbReference>
<name>A0A4Q1CJY7_9BACT</name>
<evidence type="ECO:0000259" key="1">
    <source>
        <dbReference type="Pfam" id="PF00535"/>
    </source>
</evidence>
<dbReference type="InterPro" id="IPR029044">
    <property type="entry name" value="Nucleotide-diphossugar_trans"/>
</dbReference>
<sequence>MHVIVPAYNETPMLRSVVEAILAKGYTVVVVDDGSLIDQSACLTDLTVHFLKHEINLGQGAALQTGTAFALLNKANFIVHFDADGQHSAEDISALLTPLFQKKAEIVFGSRFLSKPLAIPKRRVRLLRLARYINFFFTGILLTDAHNGLRALTATSAKKICITENRMAHASEILFLVKKHNLSFTEVPVHISYTDYSKQKGQSAWNSIRIFFDLLLHKLFE</sequence>
<dbReference type="CDD" id="cd04179">
    <property type="entry name" value="DPM_DPG-synthase_like"/>
    <property type="match status" value="1"/>
</dbReference>
<proteinExistence type="predicted"/>
<feature type="domain" description="Glycosyltransferase 2-like" evidence="1">
    <location>
        <begin position="3"/>
        <end position="158"/>
    </location>
</feature>
<keyword evidence="2" id="KW-0808">Transferase</keyword>
<protein>
    <submittedName>
        <fullName evidence="2">Glycosyltransferase family 2 protein</fullName>
    </submittedName>
</protein>
<dbReference type="AlphaFoldDB" id="A0A4Q1CJY7"/>
<reference evidence="2 3" key="1">
    <citation type="submission" date="2019-01" db="EMBL/GenBank/DDBJ databases">
        <title>Lacibacter sp. strain TTM-7.</title>
        <authorList>
            <person name="Chen W.-M."/>
        </authorList>
    </citation>
    <scope>NUCLEOTIDE SEQUENCE [LARGE SCALE GENOMIC DNA]</scope>
    <source>
        <strain evidence="2 3">TTM-7</strain>
    </source>
</reference>
<dbReference type="RefSeq" id="WP_129130658.1">
    <property type="nucleotide sequence ID" value="NZ_SDHW01000002.1"/>
</dbReference>
<dbReference type="SUPFAM" id="SSF53448">
    <property type="entry name" value="Nucleotide-diphospho-sugar transferases"/>
    <property type="match status" value="1"/>
</dbReference>
<dbReference type="Gene3D" id="3.90.550.10">
    <property type="entry name" value="Spore Coat Polysaccharide Biosynthesis Protein SpsA, Chain A"/>
    <property type="match status" value="1"/>
</dbReference>
<dbReference type="InterPro" id="IPR001173">
    <property type="entry name" value="Glyco_trans_2-like"/>
</dbReference>
<organism evidence="2 3">
    <name type="scientific">Lacibacter luteus</name>
    <dbReference type="NCBI Taxonomy" id="2508719"/>
    <lineage>
        <taxon>Bacteria</taxon>
        <taxon>Pseudomonadati</taxon>
        <taxon>Bacteroidota</taxon>
        <taxon>Chitinophagia</taxon>
        <taxon>Chitinophagales</taxon>
        <taxon>Chitinophagaceae</taxon>
        <taxon>Lacibacter</taxon>
    </lineage>
</organism>
<dbReference type="Pfam" id="PF00535">
    <property type="entry name" value="Glycos_transf_2"/>
    <property type="match status" value="1"/>
</dbReference>
<dbReference type="EMBL" id="SDHW01000002">
    <property type="protein sequence ID" value="RXK60697.1"/>
    <property type="molecule type" value="Genomic_DNA"/>
</dbReference>
<dbReference type="Proteomes" id="UP000290204">
    <property type="component" value="Unassembled WGS sequence"/>
</dbReference>
<gene>
    <name evidence="2" type="ORF">ESA94_09550</name>
</gene>
<dbReference type="OrthoDB" id="9810303at2"/>
<accession>A0A4Q1CJY7</accession>
<evidence type="ECO:0000313" key="2">
    <source>
        <dbReference type="EMBL" id="RXK60697.1"/>
    </source>
</evidence>
<dbReference type="PANTHER" id="PTHR10859:SF91">
    <property type="entry name" value="DOLICHYL-PHOSPHATE BETA-GLUCOSYLTRANSFERASE"/>
    <property type="match status" value="1"/>
</dbReference>
<comment type="caution">
    <text evidence="2">The sequence shown here is derived from an EMBL/GenBank/DDBJ whole genome shotgun (WGS) entry which is preliminary data.</text>
</comment>
<evidence type="ECO:0000313" key="3">
    <source>
        <dbReference type="Proteomes" id="UP000290204"/>
    </source>
</evidence>
<keyword evidence="3" id="KW-1185">Reference proteome</keyword>
<dbReference type="PANTHER" id="PTHR10859">
    <property type="entry name" value="GLYCOSYL TRANSFERASE"/>
    <property type="match status" value="1"/>
</dbReference>